<dbReference type="Pfam" id="PF16363">
    <property type="entry name" value="GDP_Man_Dehyd"/>
    <property type="match status" value="1"/>
</dbReference>
<dbReference type="Gene3D" id="3.40.50.720">
    <property type="entry name" value="NAD(P)-binding Rossmann-like Domain"/>
    <property type="match status" value="1"/>
</dbReference>
<dbReference type="InterPro" id="IPR036291">
    <property type="entry name" value="NAD(P)-bd_dom_sf"/>
</dbReference>
<dbReference type="Gene3D" id="3.90.25.10">
    <property type="entry name" value="UDP-galactose 4-epimerase, domain 1"/>
    <property type="match status" value="1"/>
</dbReference>
<dbReference type="GO" id="GO:0008460">
    <property type="term" value="F:dTDP-glucose 4,6-dehydratase activity"/>
    <property type="evidence" value="ECO:0007669"/>
    <property type="project" value="UniProtKB-EC"/>
</dbReference>
<dbReference type="InterPro" id="IPR016040">
    <property type="entry name" value="NAD(P)-bd_dom"/>
</dbReference>
<comment type="similarity">
    <text evidence="3">Belongs to the NAD(P)-dependent epimerase/dehydratase family. dTDP-glucose dehydratase subfamily.</text>
</comment>
<keyword evidence="6" id="KW-0456">Lyase</keyword>
<dbReference type="CDD" id="cd05246">
    <property type="entry name" value="dTDP_GD_SDR_e"/>
    <property type="match status" value="1"/>
</dbReference>
<evidence type="ECO:0000256" key="4">
    <source>
        <dbReference type="ARBA" id="ARBA00011990"/>
    </source>
</evidence>
<proteinExistence type="inferred from homology"/>
<feature type="compositionally biased region" description="Acidic residues" evidence="8">
    <location>
        <begin position="359"/>
        <end position="438"/>
    </location>
</feature>
<evidence type="ECO:0000256" key="1">
    <source>
        <dbReference type="ARBA" id="ARBA00001539"/>
    </source>
</evidence>
<dbReference type="PANTHER" id="PTHR43000">
    <property type="entry name" value="DTDP-D-GLUCOSE 4,6-DEHYDRATASE-RELATED"/>
    <property type="match status" value="1"/>
</dbReference>
<dbReference type="SUPFAM" id="SSF51735">
    <property type="entry name" value="NAD(P)-binding Rossmann-fold domains"/>
    <property type="match status" value="1"/>
</dbReference>
<evidence type="ECO:0000256" key="2">
    <source>
        <dbReference type="ARBA" id="ARBA00001911"/>
    </source>
</evidence>
<evidence type="ECO:0000313" key="10">
    <source>
        <dbReference type="EMBL" id="KAL3119921.1"/>
    </source>
</evidence>
<feature type="compositionally biased region" description="Basic and acidic residues" evidence="8">
    <location>
        <begin position="439"/>
        <end position="449"/>
    </location>
</feature>
<comment type="caution">
    <text evidence="10">The sequence shown here is derived from an EMBL/GenBank/DDBJ whole genome shotgun (WGS) entry which is preliminary data.</text>
</comment>
<organism evidence="10 11">
    <name type="scientific">Heterodera trifolii</name>
    <dbReference type="NCBI Taxonomy" id="157864"/>
    <lineage>
        <taxon>Eukaryota</taxon>
        <taxon>Metazoa</taxon>
        <taxon>Ecdysozoa</taxon>
        <taxon>Nematoda</taxon>
        <taxon>Chromadorea</taxon>
        <taxon>Rhabditida</taxon>
        <taxon>Tylenchina</taxon>
        <taxon>Tylenchomorpha</taxon>
        <taxon>Tylenchoidea</taxon>
        <taxon>Heteroderidae</taxon>
        <taxon>Heteroderinae</taxon>
        <taxon>Heterodera</taxon>
    </lineage>
</organism>
<evidence type="ECO:0000256" key="7">
    <source>
        <dbReference type="ARBA" id="ARBA00067702"/>
    </source>
</evidence>
<sequence length="562" mass="65323">MNNALSAECFPANVLITGGCGFIGSNFVNFAFDRWPQAKFVNLDKMAPGASEERIEKKCRNSDRYLFVKGNLTEATLVRNILTKNRIDTIVHFAALTHVDESYANPTEYMQENTVAMTVLLEAAKDHGQLAKLVHISTDEVYGDCLNAEEPKKEQSPMEPTNPYAVSKAACELLLRSYWHSYKVPYVMVRMNNVYGPRQFRNKLVPKFVRQALEKRPFTLAGGGTPKRSWMFVEDCIDGICRVIEKAALGTVYNIGTTFELSNSEMAYRIHHIVNRLIGREEAKPRFEFVPDRPHNDLRYWIDFSKIHRDLGWKCRIPFEEGITKTIAYYIEEWTKEGGGKTEEEKEAEEKGEIKEGEKEELEEEKEGEEEMEKEEKEVEEEEKEAEEEEKEAEEEEKEVEEEEKEAEEEEKEGEEEMEEEEKEVEEEEKEAEEEEKEAEEKGEIKEGEKEELEEEKEGEEEMEEEEKEEKEVEEEEKEAEEEEKDSEEEEKEAEEKGEIKKGEKEELEEEKEREEEAEEEEKELEEEEKEFVMGGGKDGIKLHNSDRTTQIVNGEGVKVEA</sequence>
<feature type="compositionally biased region" description="Acidic residues" evidence="8">
    <location>
        <begin position="506"/>
        <end position="530"/>
    </location>
</feature>
<dbReference type="EC" id="4.2.1.46" evidence="4"/>
<dbReference type="AlphaFoldDB" id="A0ABD2LXQ4"/>
<dbReference type="GO" id="GO:0009225">
    <property type="term" value="P:nucleotide-sugar metabolic process"/>
    <property type="evidence" value="ECO:0007669"/>
    <property type="project" value="UniProtKB-ARBA"/>
</dbReference>
<gene>
    <name evidence="10" type="ORF">niasHT_007049</name>
</gene>
<keyword evidence="5" id="KW-0520">NAD</keyword>
<protein>
    <recommendedName>
        <fullName evidence="7">dTDP-D-glucose 4,6-dehydratase</fullName>
        <ecNumber evidence="4">4.2.1.46</ecNumber>
    </recommendedName>
</protein>
<evidence type="ECO:0000256" key="6">
    <source>
        <dbReference type="ARBA" id="ARBA00023239"/>
    </source>
</evidence>
<feature type="compositionally biased region" description="Basic and acidic residues" evidence="8">
    <location>
        <begin position="494"/>
        <end position="505"/>
    </location>
</feature>
<evidence type="ECO:0000256" key="3">
    <source>
        <dbReference type="ARBA" id="ARBA00008178"/>
    </source>
</evidence>
<dbReference type="FunFam" id="3.40.50.720:FF:000304">
    <property type="entry name" value="UDP-glucose 4,6-dehydratase"/>
    <property type="match status" value="1"/>
</dbReference>
<feature type="region of interest" description="Disordered" evidence="8">
    <location>
        <begin position="338"/>
        <end position="562"/>
    </location>
</feature>
<comment type="catalytic activity">
    <reaction evidence="1">
        <text>dTDP-alpha-D-glucose = dTDP-4-dehydro-6-deoxy-alpha-D-glucose + H2O</text>
        <dbReference type="Rhea" id="RHEA:17221"/>
        <dbReference type="ChEBI" id="CHEBI:15377"/>
        <dbReference type="ChEBI" id="CHEBI:57477"/>
        <dbReference type="ChEBI" id="CHEBI:57649"/>
        <dbReference type="EC" id="4.2.1.46"/>
    </reaction>
</comment>
<dbReference type="InterPro" id="IPR005888">
    <property type="entry name" value="dTDP_Gluc_deHydtase"/>
</dbReference>
<feature type="compositionally biased region" description="Acidic residues" evidence="8">
    <location>
        <begin position="450"/>
        <end position="493"/>
    </location>
</feature>
<comment type="cofactor">
    <cofactor evidence="2">
        <name>NAD(+)</name>
        <dbReference type="ChEBI" id="CHEBI:57540"/>
    </cofactor>
</comment>
<dbReference type="EMBL" id="JBICBT010000228">
    <property type="protein sequence ID" value="KAL3119921.1"/>
    <property type="molecule type" value="Genomic_DNA"/>
</dbReference>
<keyword evidence="11" id="KW-1185">Reference proteome</keyword>
<name>A0ABD2LXQ4_9BILA</name>
<evidence type="ECO:0000259" key="9">
    <source>
        <dbReference type="Pfam" id="PF16363"/>
    </source>
</evidence>
<evidence type="ECO:0000313" key="11">
    <source>
        <dbReference type="Proteomes" id="UP001620626"/>
    </source>
</evidence>
<evidence type="ECO:0000256" key="8">
    <source>
        <dbReference type="SAM" id="MobiDB-lite"/>
    </source>
</evidence>
<evidence type="ECO:0000256" key="5">
    <source>
        <dbReference type="ARBA" id="ARBA00023027"/>
    </source>
</evidence>
<feature type="compositionally biased region" description="Basic and acidic residues" evidence="8">
    <location>
        <begin position="338"/>
        <end position="358"/>
    </location>
</feature>
<feature type="domain" description="NAD(P)-binding" evidence="9">
    <location>
        <begin position="15"/>
        <end position="326"/>
    </location>
</feature>
<accession>A0ABD2LXQ4</accession>
<dbReference type="Proteomes" id="UP001620626">
    <property type="component" value="Unassembled WGS sequence"/>
</dbReference>
<reference evidence="10 11" key="1">
    <citation type="submission" date="2024-10" db="EMBL/GenBank/DDBJ databases">
        <authorList>
            <person name="Kim D."/>
        </authorList>
    </citation>
    <scope>NUCLEOTIDE SEQUENCE [LARGE SCALE GENOMIC DNA]</scope>
    <source>
        <strain evidence="10">BH-2024</strain>
    </source>
</reference>